<dbReference type="RefSeq" id="WP_151701678.1">
    <property type="nucleotide sequence ID" value="NZ_CP031223.1"/>
</dbReference>
<feature type="domain" description="Apea-like HEPN" evidence="1">
    <location>
        <begin position="306"/>
        <end position="449"/>
    </location>
</feature>
<keyword evidence="4" id="KW-1185">Reference proteome</keyword>
<accession>A0A5J6STM2</accession>
<evidence type="ECO:0000313" key="3">
    <source>
        <dbReference type="EMBL" id="QFG00803.1"/>
    </source>
</evidence>
<dbReference type="OrthoDB" id="6198809at2"/>
<protein>
    <submittedName>
        <fullName evidence="3">Uncharacterized protein</fullName>
    </submittedName>
</protein>
<dbReference type="InterPro" id="IPR041229">
    <property type="entry name" value="HEPN_Apea"/>
</dbReference>
<dbReference type="Proteomes" id="UP000325517">
    <property type="component" value="Chromosome"/>
</dbReference>
<feature type="domain" description="ApeA N-terminal" evidence="2">
    <location>
        <begin position="8"/>
        <end position="277"/>
    </location>
</feature>
<dbReference type="KEGG" id="psyo:PB01_19490"/>
<evidence type="ECO:0000259" key="1">
    <source>
        <dbReference type="Pfam" id="PF18739"/>
    </source>
</evidence>
<dbReference type="InterPro" id="IPR041223">
    <property type="entry name" value="ApeA_NTD"/>
</dbReference>
<evidence type="ECO:0000259" key="2">
    <source>
        <dbReference type="Pfam" id="PF18862"/>
    </source>
</evidence>
<reference evidence="3 4" key="1">
    <citation type="submission" date="2018-07" db="EMBL/GenBank/DDBJ databases">
        <title>Complete genome sequence of Psychrobacillus sp. PB01, isolated from iceberg, and comparative genome analysis of Psychrobacillus strains.</title>
        <authorList>
            <person name="Lee P.C."/>
        </authorList>
    </citation>
    <scope>NUCLEOTIDE SEQUENCE [LARGE SCALE GENOMIC DNA]</scope>
    <source>
        <strain evidence="3 4">PB01</strain>
    </source>
</reference>
<sequence length="481" mass="56468">MSRNNSMHYGSWRVLGSDIDLNGILEINHEQKIYELKLYNEEAVELPHFSANVFGKTHRGTSFTLVDCSLAQNVSISSQNDYSKRYEIVVHCRYVLEDVLFENIEDLLVTEVNFKLSNMDVWAHQEAIEIDYDVEKGHLITVKELQNINCKYEDFIFSIDYEVIPDYFSQHSHEFKINTICKFKILFEQPKPLEQALILINKVRDFLTLCTSTRTYIETIVAMPIPNKQADFTLPFEVYGHGIEKSEVEEIPKLHFININLRLDKIANDFEKCMENWFSKNELLQPVIDLYTGINYQHTSYEMHFLNAVQALEAYHRLTRKNVVLPKAEHKLKIDSILSSGPEEYRDWLQGKLNFSNEPSLHERLEDLFFPVKNTTNKNYGKAYHLFKLQGIKIESLIKDIKNTRNYNTHFDESLRKKAVTGEELVQLTTLLIIMIEYYLMTELELSEELILAITKEKVLKISKHRSYLQALRSTNMNRKR</sequence>
<proteinExistence type="predicted"/>
<dbReference type="EMBL" id="CP031223">
    <property type="protein sequence ID" value="QFG00803.1"/>
    <property type="molecule type" value="Genomic_DNA"/>
</dbReference>
<evidence type="ECO:0000313" key="4">
    <source>
        <dbReference type="Proteomes" id="UP000325517"/>
    </source>
</evidence>
<name>A0A5J6STM2_9BACI</name>
<organism evidence="3 4">
    <name type="scientific">Psychrobacillus glaciei</name>
    <dbReference type="NCBI Taxonomy" id="2283160"/>
    <lineage>
        <taxon>Bacteria</taxon>
        <taxon>Bacillati</taxon>
        <taxon>Bacillota</taxon>
        <taxon>Bacilli</taxon>
        <taxon>Bacillales</taxon>
        <taxon>Bacillaceae</taxon>
        <taxon>Psychrobacillus</taxon>
    </lineage>
</organism>
<dbReference type="AlphaFoldDB" id="A0A5J6STM2"/>
<dbReference type="Pfam" id="PF18739">
    <property type="entry name" value="HEPN_Apea"/>
    <property type="match status" value="1"/>
</dbReference>
<gene>
    <name evidence="3" type="ORF">PB01_19490</name>
</gene>
<dbReference type="Pfam" id="PF18862">
    <property type="entry name" value="ApeA_NTD1"/>
    <property type="match status" value="1"/>
</dbReference>